<sequence length="90" mass="9941">FWRAISQPVRVSPKTNHSINYFCGGSELLPLWVAHRSQEDADEQLSALDPTLPCSIYLTSFKEEQGRVVAEVKYILAQNNGCPAGIAHLG</sequence>
<dbReference type="AlphaFoldDB" id="A0A1I7Z156"/>
<keyword evidence="1" id="KW-1185">Reference proteome</keyword>
<organism evidence="1 2">
    <name type="scientific">Steinernema glaseri</name>
    <dbReference type="NCBI Taxonomy" id="37863"/>
    <lineage>
        <taxon>Eukaryota</taxon>
        <taxon>Metazoa</taxon>
        <taxon>Ecdysozoa</taxon>
        <taxon>Nematoda</taxon>
        <taxon>Chromadorea</taxon>
        <taxon>Rhabditida</taxon>
        <taxon>Tylenchina</taxon>
        <taxon>Panagrolaimomorpha</taxon>
        <taxon>Strongyloidoidea</taxon>
        <taxon>Steinernematidae</taxon>
        <taxon>Steinernema</taxon>
    </lineage>
</organism>
<dbReference type="Proteomes" id="UP000095287">
    <property type="component" value="Unplaced"/>
</dbReference>
<dbReference type="WBParaSite" id="L893_g21720.t1">
    <property type="protein sequence ID" value="L893_g21720.t1"/>
    <property type="gene ID" value="L893_g21720"/>
</dbReference>
<name>A0A1I7Z156_9BILA</name>
<proteinExistence type="predicted"/>
<reference evidence="2" key="1">
    <citation type="submission" date="2016-11" db="UniProtKB">
        <authorList>
            <consortium name="WormBaseParasite"/>
        </authorList>
    </citation>
    <scope>IDENTIFICATION</scope>
</reference>
<evidence type="ECO:0000313" key="2">
    <source>
        <dbReference type="WBParaSite" id="L893_g21720.t1"/>
    </source>
</evidence>
<evidence type="ECO:0000313" key="1">
    <source>
        <dbReference type="Proteomes" id="UP000095287"/>
    </source>
</evidence>
<protein>
    <submittedName>
        <fullName evidence="2">Gamma-glutamylcyclotransferase</fullName>
    </submittedName>
</protein>
<accession>A0A1I7Z156</accession>